<proteinExistence type="predicted"/>
<dbReference type="InterPro" id="IPR041328">
    <property type="entry name" value="HisK_sensor"/>
</dbReference>
<reference evidence="18 19" key="1">
    <citation type="journal article" date="2019" name="Int. J. Syst. Evol. Microbiol.">
        <title>The Global Catalogue of Microorganisms (GCM) 10K type strain sequencing project: providing services to taxonomists for standard genome sequencing and annotation.</title>
        <authorList>
            <consortium name="The Broad Institute Genomics Platform"/>
            <consortium name="The Broad Institute Genome Sequencing Center for Infectious Disease"/>
            <person name="Wu L."/>
            <person name="Ma J."/>
        </authorList>
    </citation>
    <scope>NUCLEOTIDE SEQUENCE [LARGE SCALE GENOMIC DNA]</scope>
    <source>
        <strain evidence="18 19">JCM 9731</strain>
    </source>
</reference>
<evidence type="ECO:0000256" key="1">
    <source>
        <dbReference type="ARBA" id="ARBA00000085"/>
    </source>
</evidence>
<dbReference type="InterPro" id="IPR003594">
    <property type="entry name" value="HATPase_dom"/>
</dbReference>
<dbReference type="SUPFAM" id="SSF55874">
    <property type="entry name" value="ATPase domain of HSP90 chaperone/DNA topoisomerase II/histidine kinase"/>
    <property type="match status" value="1"/>
</dbReference>
<name>A0ABN0WVH5_9BACI</name>
<evidence type="ECO:0000256" key="8">
    <source>
        <dbReference type="ARBA" id="ARBA00022741"/>
    </source>
</evidence>
<evidence type="ECO:0000256" key="4">
    <source>
        <dbReference type="ARBA" id="ARBA00022475"/>
    </source>
</evidence>
<dbReference type="CDD" id="cd06225">
    <property type="entry name" value="HAMP"/>
    <property type="match status" value="1"/>
</dbReference>
<dbReference type="SMART" id="SM00091">
    <property type="entry name" value="PAS"/>
    <property type="match status" value="1"/>
</dbReference>
<dbReference type="PANTHER" id="PTHR42878">
    <property type="entry name" value="TWO-COMPONENT HISTIDINE KINASE"/>
    <property type="match status" value="1"/>
</dbReference>
<dbReference type="SMART" id="SM00388">
    <property type="entry name" value="HisKA"/>
    <property type="match status" value="1"/>
</dbReference>
<evidence type="ECO:0000256" key="2">
    <source>
        <dbReference type="ARBA" id="ARBA00004651"/>
    </source>
</evidence>
<dbReference type="EC" id="2.7.13.3" evidence="3"/>
<keyword evidence="11 14" id="KW-1133">Transmembrane helix</keyword>
<evidence type="ECO:0000256" key="14">
    <source>
        <dbReference type="SAM" id="Phobius"/>
    </source>
</evidence>
<dbReference type="PROSITE" id="PS50112">
    <property type="entry name" value="PAS"/>
    <property type="match status" value="1"/>
</dbReference>
<sequence length="596" mass="67194">MIWKSVVGKLWITILLLLSFVLFVLTMLLLEFFQNYHVDEIEKEVSQTASKVAIIMEEHEDIELALEIVGELVDEATHIVVFTGEGKTYFLPSNIDDHLPVDFFKQNEQLSGVIESRDMVQIEISAPGQIRGDRFSNMIVSGVPFVEPSGSQGVAYIYQSLEVMRETTEQTTKFILLAAGIAIILTTVFAFFLSTRITAPLLKMREAASEVARGNFGTKVPILTSDEIGELAIAFNKMGKQLKNNLSALKQEKEHLSSILSSMADGVITIDRDGSILITNPPAERFLKYWYYEEESNESSDKELPPKVRDLFQSAVLTEQEQTDEIYLQGRSWSFIVSPLYNQQSVRGAVAVVRDMTEERRMDKLRKDFIANVSHELRTPISMLQGYSEAIVDDIAGSEEEKKEIAKVIYDESLRMGRLVNDLLDLARVEAGHITLYHENVNMYPYLDRVLKKFHGVAKEKEISLGLEGVLENDQMVFDVDKIEQVFTNLIDNAIRHTPRGGSVKVISKLNERGWSVDIQDTGTGIPEEDLPFVFERFYKGDKSRTRGKSGTGLGLAIAKNIIEAHEGHISVHSKKGQGTTFSLFIPRKLEEHSIY</sequence>
<evidence type="ECO:0000313" key="19">
    <source>
        <dbReference type="Proteomes" id="UP001500782"/>
    </source>
</evidence>
<dbReference type="PRINTS" id="PR00344">
    <property type="entry name" value="BCTRLSENSOR"/>
</dbReference>
<dbReference type="CDD" id="cd00082">
    <property type="entry name" value="HisKA"/>
    <property type="match status" value="1"/>
</dbReference>
<comment type="subcellular location">
    <subcellularLocation>
        <location evidence="2">Cell membrane</location>
        <topology evidence="2">Multi-pass membrane protein</topology>
    </subcellularLocation>
</comment>
<dbReference type="GO" id="GO:0016301">
    <property type="term" value="F:kinase activity"/>
    <property type="evidence" value="ECO:0007669"/>
    <property type="project" value="UniProtKB-KW"/>
</dbReference>
<comment type="caution">
    <text evidence="18">The sequence shown here is derived from an EMBL/GenBank/DDBJ whole genome shotgun (WGS) entry which is preliminary data.</text>
</comment>
<dbReference type="Pfam" id="PF00512">
    <property type="entry name" value="HisKA"/>
    <property type="match status" value="1"/>
</dbReference>
<dbReference type="InterPro" id="IPR004358">
    <property type="entry name" value="Sig_transdc_His_kin-like_C"/>
</dbReference>
<dbReference type="PANTHER" id="PTHR42878:SF3">
    <property type="entry name" value="HISTIDINE PROTEIN KINASE SAES"/>
    <property type="match status" value="1"/>
</dbReference>
<keyword evidence="10" id="KW-0067">ATP-binding</keyword>
<keyword evidence="12" id="KW-0902">Two-component regulatory system</keyword>
<evidence type="ECO:0000256" key="11">
    <source>
        <dbReference type="ARBA" id="ARBA00022989"/>
    </source>
</evidence>
<dbReference type="SUPFAM" id="SSF47384">
    <property type="entry name" value="Homodimeric domain of signal transducing histidine kinase"/>
    <property type="match status" value="1"/>
</dbReference>
<dbReference type="Gene3D" id="1.10.287.130">
    <property type="match status" value="1"/>
</dbReference>
<comment type="catalytic activity">
    <reaction evidence="1">
        <text>ATP + protein L-histidine = ADP + protein N-phospho-L-histidine.</text>
        <dbReference type="EC" id="2.7.13.3"/>
    </reaction>
</comment>
<feature type="domain" description="Histidine kinase" evidence="15">
    <location>
        <begin position="372"/>
        <end position="590"/>
    </location>
</feature>
<evidence type="ECO:0000256" key="9">
    <source>
        <dbReference type="ARBA" id="ARBA00022777"/>
    </source>
</evidence>
<feature type="domain" description="PAS" evidence="16">
    <location>
        <begin position="252"/>
        <end position="289"/>
    </location>
</feature>
<evidence type="ECO:0000259" key="17">
    <source>
        <dbReference type="PROSITE" id="PS50885"/>
    </source>
</evidence>
<evidence type="ECO:0000256" key="7">
    <source>
        <dbReference type="ARBA" id="ARBA00022692"/>
    </source>
</evidence>
<dbReference type="Gene3D" id="3.30.450.20">
    <property type="entry name" value="PAS domain"/>
    <property type="match status" value="1"/>
</dbReference>
<evidence type="ECO:0000256" key="3">
    <source>
        <dbReference type="ARBA" id="ARBA00012438"/>
    </source>
</evidence>
<dbReference type="Pfam" id="PF00989">
    <property type="entry name" value="PAS"/>
    <property type="match status" value="1"/>
</dbReference>
<evidence type="ECO:0000313" key="18">
    <source>
        <dbReference type="EMBL" id="GAA0347122.1"/>
    </source>
</evidence>
<keyword evidence="8" id="KW-0547">Nucleotide-binding</keyword>
<keyword evidence="13 14" id="KW-0472">Membrane</keyword>
<dbReference type="SMART" id="SM00304">
    <property type="entry name" value="HAMP"/>
    <property type="match status" value="1"/>
</dbReference>
<dbReference type="PROSITE" id="PS50885">
    <property type="entry name" value="HAMP"/>
    <property type="match status" value="1"/>
</dbReference>
<dbReference type="InterPro" id="IPR036890">
    <property type="entry name" value="HATPase_C_sf"/>
</dbReference>
<dbReference type="Gene3D" id="6.10.340.10">
    <property type="match status" value="1"/>
</dbReference>
<dbReference type="SUPFAM" id="SSF55785">
    <property type="entry name" value="PYP-like sensor domain (PAS domain)"/>
    <property type="match status" value="1"/>
</dbReference>
<dbReference type="InterPro" id="IPR050351">
    <property type="entry name" value="BphY/WalK/GraS-like"/>
</dbReference>
<dbReference type="SMART" id="SM00387">
    <property type="entry name" value="HATPase_c"/>
    <property type="match status" value="1"/>
</dbReference>
<dbReference type="SUPFAM" id="SSF158472">
    <property type="entry name" value="HAMP domain-like"/>
    <property type="match status" value="1"/>
</dbReference>
<dbReference type="InterPro" id="IPR005467">
    <property type="entry name" value="His_kinase_dom"/>
</dbReference>
<keyword evidence="19" id="KW-1185">Reference proteome</keyword>
<dbReference type="InterPro" id="IPR035965">
    <property type="entry name" value="PAS-like_dom_sf"/>
</dbReference>
<evidence type="ECO:0000256" key="6">
    <source>
        <dbReference type="ARBA" id="ARBA00022679"/>
    </source>
</evidence>
<dbReference type="Gene3D" id="3.30.565.10">
    <property type="entry name" value="Histidine kinase-like ATPase, C-terminal domain"/>
    <property type="match status" value="1"/>
</dbReference>
<keyword evidence="9 18" id="KW-0418">Kinase</keyword>
<dbReference type="Pfam" id="PF18698">
    <property type="entry name" value="HisK_sensor"/>
    <property type="match status" value="1"/>
</dbReference>
<dbReference type="InterPro" id="IPR003660">
    <property type="entry name" value="HAMP_dom"/>
</dbReference>
<evidence type="ECO:0000256" key="12">
    <source>
        <dbReference type="ARBA" id="ARBA00023012"/>
    </source>
</evidence>
<feature type="transmembrane region" description="Helical" evidence="14">
    <location>
        <begin position="12"/>
        <end position="33"/>
    </location>
</feature>
<accession>A0ABN0WVH5</accession>
<dbReference type="InterPro" id="IPR036097">
    <property type="entry name" value="HisK_dim/P_sf"/>
</dbReference>
<dbReference type="RefSeq" id="WP_343803789.1">
    <property type="nucleotide sequence ID" value="NZ_BAAADJ010000064.1"/>
</dbReference>
<organism evidence="18 19">
    <name type="scientific">Bacillus carboniphilus</name>
    <dbReference type="NCBI Taxonomy" id="86663"/>
    <lineage>
        <taxon>Bacteria</taxon>
        <taxon>Bacillati</taxon>
        <taxon>Bacillota</taxon>
        <taxon>Bacilli</taxon>
        <taxon>Bacillales</taxon>
        <taxon>Bacillaceae</taxon>
        <taxon>Bacillus</taxon>
    </lineage>
</organism>
<keyword evidence="4" id="KW-1003">Cell membrane</keyword>
<evidence type="ECO:0000259" key="15">
    <source>
        <dbReference type="PROSITE" id="PS50109"/>
    </source>
</evidence>
<feature type="transmembrane region" description="Helical" evidence="14">
    <location>
        <begin position="174"/>
        <end position="193"/>
    </location>
</feature>
<dbReference type="InterPro" id="IPR000014">
    <property type="entry name" value="PAS"/>
</dbReference>
<dbReference type="CDD" id="cd00130">
    <property type="entry name" value="PAS"/>
    <property type="match status" value="1"/>
</dbReference>
<dbReference type="CDD" id="cd00075">
    <property type="entry name" value="HATPase"/>
    <property type="match status" value="1"/>
</dbReference>
<evidence type="ECO:0000256" key="13">
    <source>
        <dbReference type="ARBA" id="ARBA00023136"/>
    </source>
</evidence>
<gene>
    <name evidence="18" type="primary">resE</name>
    <name evidence="18" type="ORF">GCM10008967_41890</name>
</gene>
<dbReference type="InterPro" id="IPR003661">
    <property type="entry name" value="HisK_dim/P_dom"/>
</dbReference>
<evidence type="ECO:0000256" key="10">
    <source>
        <dbReference type="ARBA" id="ARBA00022840"/>
    </source>
</evidence>
<evidence type="ECO:0000259" key="16">
    <source>
        <dbReference type="PROSITE" id="PS50112"/>
    </source>
</evidence>
<dbReference type="Pfam" id="PF00672">
    <property type="entry name" value="HAMP"/>
    <property type="match status" value="1"/>
</dbReference>
<keyword evidence="5" id="KW-0597">Phosphoprotein</keyword>
<dbReference type="Proteomes" id="UP001500782">
    <property type="component" value="Unassembled WGS sequence"/>
</dbReference>
<feature type="domain" description="HAMP" evidence="17">
    <location>
        <begin position="195"/>
        <end position="247"/>
    </location>
</feature>
<dbReference type="PROSITE" id="PS50109">
    <property type="entry name" value="HIS_KIN"/>
    <property type="match status" value="1"/>
</dbReference>
<dbReference type="InterPro" id="IPR013767">
    <property type="entry name" value="PAS_fold"/>
</dbReference>
<dbReference type="Pfam" id="PF02518">
    <property type="entry name" value="HATPase_c"/>
    <property type="match status" value="1"/>
</dbReference>
<evidence type="ECO:0000256" key="5">
    <source>
        <dbReference type="ARBA" id="ARBA00022553"/>
    </source>
</evidence>
<keyword evidence="6" id="KW-0808">Transferase</keyword>
<keyword evidence="7 14" id="KW-0812">Transmembrane</keyword>
<dbReference type="NCBIfam" id="TIGR00229">
    <property type="entry name" value="sensory_box"/>
    <property type="match status" value="1"/>
</dbReference>
<protein>
    <recommendedName>
        <fullName evidence="3">histidine kinase</fullName>
        <ecNumber evidence="3">2.7.13.3</ecNumber>
    </recommendedName>
</protein>
<dbReference type="EMBL" id="BAAADJ010000064">
    <property type="protein sequence ID" value="GAA0347122.1"/>
    <property type="molecule type" value="Genomic_DNA"/>
</dbReference>